<dbReference type="InterPro" id="IPR016166">
    <property type="entry name" value="FAD-bd_PCMH"/>
</dbReference>
<dbReference type="InterPro" id="IPR016169">
    <property type="entry name" value="FAD-bd_PCMH_sub2"/>
</dbReference>
<dbReference type="EMBL" id="AHHD01000467">
    <property type="protein sequence ID" value="EKG11735.1"/>
    <property type="molecule type" value="Genomic_DNA"/>
</dbReference>
<dbReference type="InterPro" id="IPR006094">
    <property type="entry name" value="Oxid_FAD_bind_N"/>
</dbReference>
<comment type="caution">
    <text evidence="5">The sequence shown here is derived from an EMBL/GenBank/DDBJ whole genome shotgun (WGS) entry which is preliminary data.</text>
</comment>
<accession>K2S4S4</accession>
<proteinExistence type="inferred from homology"/>
<dbReference type="PANTHER" id="PTHR13878">
    <property type="entry name" value="GULONOLACTONE OXIDASE"/>
    <property type="match status" value="1"/>
</dbReference>
<evidence type="ECO:0000256" key="3">
    <source>
        <dbReference type="SAM" id="SignalP"/>
    </source>
</evidence>
<dbReference type="InParanoid" id="K2S4S4"/>
<evidence type="ECO:0000256" key="2">
    <source>
        <dbReference type="ARBA" id="ARBA00023002"/>
    </source>
</evidence>
<keyword evidence="3" id="KW-0732">Signal</keyword>
<dbReference type="GO" id="GO:0016491">
    <property type="term" value="F:oxidoreductase activity"/>
    <property type="evidence" value="ECO:0007669"/>
    <property type="project" value="UniProtKB-KW"/>
</dbReference>
<feature type="signal peptide" evidence="3">
    <location>
        <begin position="1"/>
        <end position="22"/>
    </location>
</feature>
<dbReference type="HOGENOM" id="CLU_018354_4_3_1"/>
<feature type="chain" id="PRO_5003864254" evidence="3">
    <location>
        <begin position="23"/>
        <end position="599"/>
    </location>
</feature>
<organism evidence="5 6">
    <name type="scientific">Macrophomina phaseolina (strain MS6)</name>
    <name type="common">Charcoal rot fungus</name>
    <dbReference type="NCBI Taxonomy" id="1126212"/>
    <lineage>
        <taxon>Eukaryota</taxon>
        <taxon>Fungi</taxon>
        <taxon>Dikarya</taxon>
        <taxon>Ascomycota</taxon>
        <taxon>Pezizomycotina</taxon>
        <taxon>Dothideomycetes</taxon>
        <taxon>Dothideomycetes incertae sedis</taxon>
        <taxon>Botryosphaeriales</taxon>
        <taxon>Botryosphaeriaceae</taxon>
        <taxon>Macrophomina</taxon>
    </lineage>
</organism>
<dbReference type="InterPro" id="IPR050432">
    <property type="entry name" value="FAD-linked_Oxidoreductases_BP"/>
</dbReference>
<dbReference type="InterPro" id="IPR012951">
    <property type="entry name" value="BBE"/>
</dbReference>
<dbReference type="OrthoDB" id="9983560at2759"/>
<dbReference type="Pfam" id="PF01565">
    <property type="entry name" value="FAD_binding_4"/>
    <property type="match status" value="1"/>
</dbReference>
<dbReference type="PROSITE" id="PS51387">
    <property type="entry name" value="FAD_PCMH"/>
    <property type="match status" value="1"/>
</dbReference>
<dbReference type="PANTHER" id="PTHR13878:SF91">
    <property type="entry name" value="FAD BINDING DOMAIN PROTEIN (AFU_ORTHOLOGUE AFUA_6G12070)-RELATED"/>
    <property type="match status" value="1"/>
</dbReference>
<protein>
    <submittedName>
        <fullName evidence="5">FAD linked oxidase</fullName>
    </submittedName>
</protein>
<reference evidence="5 6" key="1">
    <citation type="journal article" date="2012" name="BMC Genomics">
        <title>Tools to kill: Genome of one of the most destructive plant pathogenic fungi Macrophomina phaseolina.</title>
        <authorList>
            <person name="Islam M.S."/>
            <person name="Haque M.S."/>
            <person name="Islam M.M."/>
            <person name="Emdad E.M."/>
            <person name="Halim A."/>
            <person name="Hossen Q.M.M."/>
            <person name="Hossain M.Z."/>
            <person name="Ahmed B."/>
            <person name="Rahim S."/>
            <person name="Rahman M.S."/>
            <person name="Alam M.M."/>
            <person name="Hou S."/>
            <person name="Wan X."/>
            <person name="Saito J.A."/>
            <person name="Alam M."/>
        </authorList>
    </citation>
    <scope>NUCLEOTIDE SEQUENCE [LARGE SCALE GENOMIC DNA]</scope>
    <source>
        <strain evidence="5 6">MS6</strain>
    </source>
</reference>
<dbReference type="SUPFAM" id="SSF56176">
    <property type="entry name" value="FAD-binding/transporter-associated domain-like"/>
    <property type="match status" value="1"/>
</dbReference>
<feature type="domain" description="FAD-binding PCMH-type" evidence="4">
    <location>
        <begin position="126"/>
        <end position="310"/>
    </location>
</feature>
<sequence length="599" mass="64597">MNLPFSRLALLCFALSIRLSVAAKCKCTPSDPCWPSASDWDQLNSTLSGRLIRTTLPASVCYESEPDYNRTACDLLIPEWQTPEFHSDDPVSIPAPKYANNSCNPVYANGTNLYGDTGAGARGCHIGRYPPYVVNATEAQHVQAAVRFAAAHNLRLNVKNTGHSSLRAVAYGALSIWTHNMKSFAFHDAFTPSSCPSTGSSTQKAATFGAGVQGGEASSFVLEQHRAIVVTGTNPDVGILGWAAGGGHGFFTSTYGMGADSILEATVVTLAGDVVVANECTNAELFWALRGGGGGTFGIVTEVTVKAFPEPSTNVIAFGVTQRNGTDAGKWWRLVAEWHRQLPALKDSGLQGYYVMSGPKAGETGSLTLTGTLFLHGQPNGTAQQAWEPAKKVLDQRKQVAESWVTFQHFESWSEFYKTIPTIGSAGGGGGARSSRLLSRKALLEGNVDTLAEKLAIAGPQGNPAKGNVSNFMVSGSIAASPKPMNSSLNPAWRDTVVHYIVSASWDDSLPEDQAKQAQDDMTNHRGYALRQLAPDSGAYWNEADTEEPNWQWAFYGPNYAKLRNVKQEYDPRTLLWCDKCVGSEDWFEEDDGRLCQSA</sequence>
<dbReference type="Proteomes" id="UP000007129">
    <property type="component" value="Unassembled WGS sequence"/>
</dbReference>
<dbReference type="GO" id="GO:0071949">
    <property type="term" value="F:FAD binding"/>
    <property type="evidence" value="ECO:0007669"/>
    <property type="project" value="InterPro"/>
</dbReference>
<evidence type="ECO:0000313" key="5">
    <source>
        <dbReference type="EMBL" id="EKG11735.1"/>
    </source>
</evidence>
<evidence type="ECO:0000313" key="6">
    <source>
        <dbReference type="Proteomes" id="UP000007129"/>
    </source>
</evidence>
<dbReference type="STRING" id="1126212.K2S4S4"/>
<dbReference type="AlphaFoldDB" id="K2S4S4"/>
<dbReference type="eggNOG" id="ENOG502QQWK">
    <property type="taxonomic scope" value="Eukaryota"/>
</dbReference>
<dbReference type="VEuPathDB" id="FungiDB:MPH_11228"/>
<dbReference type="InterPro" id="IPR036318">
    <property type="entry name" value="FAD-bd_PCMH-like_sf"/>
</dbReference>
<name>K2S4S4_MACPH</name>
<dbReference type="Gene3D" id="3.30.465.10">
    <property type="match status" value="2"/>
</dbReference>
<evidence type="ECO:0000256" key="1">
    <source>
        <dbReference type="ARBA" id="ARBA00005466"/>
    </source>
</evidence>
<dbReference type="Pfam" id="PF08031">
    <property type="entry name" value="BBE"/>
    <property type="match status" value="1"/>
</dbReference>
<gene>
    <name evidence="5" type="ORF">MPH_11228</name>
</gene>
<evidence type="ECO:0000259" key="4">
    <source>
        <dbReference type="PROSITE" id="PS51387"/>
    </source>
</evidence>
<keyword evidence="2" id="KW-0560">Oxidoreductase</keyword>
<comment type="similarity">
    <text evidence="1">Belongs to the oxygen-dependent FAD-linked oxidoreductase family.</text>
</comment>